<evidence type="ECO:0000313" key="14">
    <source>
        <dbReference type="Proteomes" id="UP001208570"/>
    </source>
</evidence>
<keyword evidence="14" id="KW-1185">Reference proteome</keyword>
<protein>
    <recommendedName>
        <fullName evidence="12">G-protein coupled receptors family 1 profile domain-containing protein</fullName>
    </recommendedName>
</protein>
<name>A0AAD9MW46_9ANNE</name>
<evidence type="ECO:0000256" key="8">
    <source>
        <dbReference type="ARBA" id="ARBA00023170"/>
    </source>
</evidence>
<dbReference type="Gene3D" id="1.20.1070.10">
    <property type="entry name" value="Rhodopsin 7-helix transmembrane proteins"/>
    <property type="match status" value="1"/>
</dbReference>
<feature type="transmembrane region" description="Helical" evidence="11">
    <location>
        <begin position="320"/>
        <end position="340"/>
    </location>
</feature>
<dbReference type="PANTHER" id="PTHR45695">
    <property type="entry name" value="LEUCOKININ RECEPTOR-RELATED"/>
    <property type="match status" value="1"/>
</dbReference>
<dbReference type="GO" id="GO:0005886">
    <property type="term" value="C:plasma membrane"/>
    <property type="evidence" value="ECO:0007669"/>
    <property type="project" value="UniProtKB-SubCell"/>
</dbReference>
<comment type="subcellular location">
    <subcellularLocation>
        <location evidence="1">Cell membrane</location>
        <topology evidence="1">Multi-pass membrane protein</topology>
    </subcellularLocation>
</comment>
<evidence type="ECO:0000256" key="3">
    <source>
        <dbReference type="ARBA" id="ARBA00022692"/>
    </source>
</evidence>
<dbReference type="SMART" id="SM01381">
    <property type="entry name" value="7TM_GPCR_Srsx"/>
    <property type="match status" value="1"/>
</dbReference>
<evidence type="ECO:0000256" key="2">
    <source>
        <dbReference type="ARBA" id="ARBA00022475"/>
    </source>
</evidence>
<sequence>MELSDFRDNGTFSFRSGDQSWDRDPMMFYPAETTSDPSVNVTNTTSTPVYPPLFVTSPAAIAVPIIFVAIFVMGLVGNGTLVYTVARNKNLRNTPNILIVSLATGDLLLILVSVPFTATYFTFSYWPYGALICKLNEFMQTLSLGVSVFTLVALSGDRYMAIVYPMSKHKASPTIRISLIAGAIWLAALLLAVMDAIKAHVQINISDGHIYEYCQVQNDIPYARFRVMFRFSIYFLIPVITIATFYILMARILFQSSKNMLGDARNSQAARQMEARKKVAKVVLSFVVVFVVCWFPLYLYRIWYYFLPGDFNLFWYVFKFLSFCLAFANSCVNPFALYFLSKQFRRYYNRYLFCCCVRGAGGDHTGDTYQTTLYHFNNAGSRPTNSITMMTAVTSKTAC</sequence>
<feature type="transmembrane region" description="Helical" evidence="11">
    <location>
        <begin position="279"/>
        <end position="300"/>
    </location>
</feature>
<dbReference type="EMBL" id="JAODUP010000617">
    <property type="protein sequence ID" value="KAK2146303.1"/>
    <property type="molecule type" value="Genomic_DNA"/>
</dbReference>
<dbReference type="PRINTS" id="PR00237">
    <property type="entry name" value="GPCRRHODOPSN"/>
</dbReference>
<keyword evidence="3 11" id="KW-0812">Transmembrane</keyword>
<keyword evidence="4 11" id="KW-1133">Transmembrane helix</keyword>
<evidence type="ECO:0000313" key="13">
    <source>
        <dbReference type="EMBL" id="KAK2146303.1"/>
    </source>
</evidence>
<dbReference type="PROSITE" id="PS50262">
    <property type="entry name" value="G_PROTEIN_RECEP_F1_2"/>
    <property type="match status" value="1"/>
</dbReference>
<keyword evidence="8" id="KW-0675">Receptor</keyword>
<dbReference type="SUPFAM" id="SSF81321">
    <property type="entry name" value="Family A G protein-coupled receptor-like"/>
    <property type="match status" value="1"/>
</dbReference>
<feature type="domain" description="G-protein coupled receptors family 1 profile" evidence="12">
    <location>
        <begin position="77"/>
        <end position="337"/>
    </location>
</feature>
<keyword evidence="6 11" id="KW-0472">Membrane</keyword>
<evidence type="ECO:0000256" key="7">
    <source>
        <dbReference type="ARBA" id="ARBA00023157"/>
    </source>
</evidence>
<dbReference type="PANTHER" id="PTHR45695:SF26">
    <property type="entry name" value="NEUROPEPTIDE CCHAMIDE-1 RECEPTOR"/>
    <property type="match status" value="1"/>
</dbReference>
<organism evidence="13 14">
    <name type="scientific">Paralvinella palmiformis</name>
    <dbReference type="NCBI Taxonomy" id="53620"/>
    <lineage>
        <taxon>Eukaryota</taxon>
        <taxon>Metazoa</taxon>
        <taxon>Spiralia</taxon>
        <taxon>Lophotrochozoa</taxon>
        <taxon>Annelida</taxon>
        <taxon>Polychaeta</taxon>
        <taxon>Sedentaria</taxon>
        <taxon>Canalipalpata</taxon>
        <taxon>Terebellida</taxon>
        <taxon>Terebelliformia</taxon>
        <taxon>Alvinellidae</taxon>
        <taxon>Paralvinella</taxon>
    </lineage>
</organism>
<evidence type="ECO:0000256" key="4">
    <source>
        <dbReference type="ARBA" id="ARBA00022989"/>
    </source>
</evidence>
<keyword evidence="9" id="KW-0325">Glycoprotein</keyword>
<accession>A0AAD9MW46</accession>
<evidence type="ECO:0000259" key="12">
    <source>
        <dbReference type="PROSITE" id="PS50262"/>
    </source>
</evidence>
<feature type="transmembrane region" description="Helical" evidence="11">
    <location>
        <begin position="177"/>
        <end position="197"/>
    </location>
</feature>
<dbReference type="InterPro" id="IPR000276">
    <property type="entry name" value="GPCR_Rhodpsn"/>
</dbReference>
<evidence type="ECO:0000256" key="9">
    <source>
        <dbReference type="ARBA" id="ARBA00023180"/>
    </source>
</evidence>
<dbReference type="InterPro" id="IPR017452">
    <property type="entry name" value="GPCR_Rhodpsn_7TM"/>
</dbReference>
<dbReference type="InterPro" id="IPR001556">
    <property type="entry name" value="Bombsn_rcpt-like"/>
</dbReference>
<evidence type="ECO:0000256" key="10">
    <source>
        <dbReference type="ARBA" id="ARBA00023224"/>
    </source>
</evidence>
<keyword evidence="10" id="KW-0807">Transducer</keyword>
<evidence type="ECO:0000256" key="5">
    <source>
        <dbReference type="ARBA" id="ARBA00023040"/>
    </source>
</evidence>
<evidence type="ECO:0000256" key="11">
    <source>
        <dbReference type="SAM" id="Phobius"/>
    </source>
</evidence>
<dbReference type="AlphaFoldDB" id="A0AAD9MW46"/>
<dbReference type="GO" id="GO:0008188">
    <property type="term" value="F:neuropeptide receptor activity"/>
    <property type="evidence" value="ECO:0007669"/>
    <property type="project" value="TreeGrafter"/>
</dbReference>
<keyword evidence="5" id="KW-0297">G-protein coupled receptor</keyword>
<feature type="transmembrane region" description="Helical" evidence="11">
    <location>
        <begin position="138"/>
        <end position="156"/>
    </location>
</feature>
<comment type="caution">
    <text evidence="13">The sequence shown here is derived from an EMBL/GenBank/DDBJ whole genome shotgun (WGS) entry which is preliminary data.</text>
</comment>
<reference evidence="13" key="1">
    <citation type="journal article" date="2023" name="Mol. Biol. Evol.">
        <title>Third-Generation Sequencing Reveals the Adaptive Role of the Epigenome in Three Deep-Sea Polychaetes.</title>
        <authorList>
            <person name="Perez M."/>
            <person name="Aroh O."/>
            <person name="Sun Y."/>
            <person name="Lan Y."/>
            <person name="Juniper S.K."/>
            <person name="Young C.R."/>
            <person name="Angers B."/>
            <person name="Qian P.Y."/>
        </authorList>
    </citation>
    <scope>NUCLEOTIDE SEQUENCE</scope>
    <source>
        <strain evidence="13">P08H-3</strain>
    </source>
</reference>
<keyword evidence="7" id="KW-1015">Disulfide bond</keyword>
<dbReference type="PRINTS" id="PR00358">
    <property type="entry name" value="BOMBESINR"/>
</dbReference>
<keyword evidence="2" id="KW-1003">Cell membrane</keyword>
<evidence type="ECO:0000256" key="6">
    <source>
        <dbReference type="ARBA" id="ARBA00023136"/>
    </source>
</evidence>
<feature type="transmembrane region" description="Helical" evidence="11">
    <location>
        <begin position="59"/>
        <end position="85"/>
    </location>
</feature>
<dbReference type="Pfam" id="PF00001">
    <property type="entry name" value="7tm_1"/>
    <property type="match status" value="1"/>
</dbReference>
<feature type="transmembrane region" description="Helical" evidence="11">
    <location>
        <begin position="97"/>
        <end position="118"/>
    </location>
</feature>
<dbReference type="Proteomes" id="UP001208570">
    <property type="component" value="Unassembled WGS sequence"/>
</dbReference>
<proteinExistence type="predicted"/>
<feature type="transmembrane region" description="Helical" evidence="11">
    <location>
        <begin position="231"/>
        <end position="254"/>
    </location>
</feature>
<gene>
    <name evidence="13" type="ORF">LSH36_617g02002</name>
</gene>
<evidence type="ECO:0000256" key="1">
    <source>
        <dbReference type="ARBA" id="ARBA00004651"/>
    </source>
</evidence>